<gene>
    <name evidence="1" type="ORF">TPSB3V08_LOCUS2996</name>
</gene>
<reference evidence="1" key="1">
    <citation type="submission" date="2020-11" db="EMBL/GenBank/DDBJ databases">
        <authorList>
            <person name="Tran Van P."/>
        </authorList>
    </citation>
    <scope>NUCLEOTIDE SEQUENCE</scope>
</reference>
<protein>
    <submittedName>
        <fullName evidence="1">Uncharacterized protein</fullName>
    </submittedName>
</protein>
<dbReference type="AlphaFoldDB" id="A0A7R9CRJ0"/>
<dbReference type="PANTHER" id="PTHR10773">
    <property type="entry name" value="DNA-DIRECTED RNA POLYMERASES I, II, AND III SUBUNIT RPABC2"/>
    <property type="match status" value="1"/>
</dbReference>
<accession>A0A7R9CRJ0</accession>
<proteinExistence type="predicted"/>
<name>A0A7R9CRJ0_TIMPO</name>
<organism evidence="1">
    <name type="scientific">Timema poppense</name>
    <name type="common">Walking stick</name>
    <dbReference type="NCBI Taxonomy" id="170557"/>
    <lineage>
        <taxon>Eukaryota</taxon>
        <taxon>Metazoa</taxon>
        <taxon>Ecdysozoa</taxon>
        <taxon>Arthropoda</taxon>
        <taxon>Hexapoda</taxon>
        <taxon>Insecta</taxon>
        <taxon>Pterygota</taxon>
        <taxon>Neoptera</taxon>
        <taxon>Polyneoptera</taxon>
        <taxon>Phasmatodea</taxon>
        <taxon>Timematodea</taxon>
        <taxon>Timematoidea</taxon>
        <taxon>Timematidae</taxon>
        <taxon>Timema</taxon>
    </lineage>
</organism>
<evidence type="ECO:0000313" key="1">
    <source>
        <dbReference type="EMBL" id="CAD7401240.1"/>
    </source>
</evidence>
<dbReference type="EMBL" id="OD001262">
    <property type="protein sequence ID" value="CAD7401240.1"/>
    <property type="molecule type" value="Genomic_DNA"/>
</dbReference>
<dbReference type="PANTHER" id="PTHR10773:SF19">
    <property type="match status" value="1"/>
</dbReference>
<sequence length="486" mass="56799">MNRLLIVAKLAVQRQFSPLRRINYFIPPPLLPKKSDTFVVSRIKYEYLKQTGYPGSRTGEEGPKNNVVTTNNMADQSTVSLTSSAEKKLNKGRRRKLSISEWKDNRRKALRNSGSPYISKMNVPVPGKLPSNKGRICKCQFSCDALSADEKNMLFKDYHGLNYDNKTRFLAQQCLEILEVQRRTTPEDISRRKIRVCQKTLCDALCVTPRRLQILQEKMKHNRPLEDKRGKHRNRVNKISDEVTTKIKEHIDSFPKQESHYSRHKTSNCFLSANLNVRKMYNLFVEQYPHLDVSEWFYRDIFRRDYKLKFGLPRSDSCNYCDKLYIKMLSASSDEEINRIEIESRIHHMRADAAYKMLAQDTERASTTDNLLVICIDLQQVLFCPQLFHSSVFYERQYSCYNLAIHDTGKNRAYMCFWHESVAKRGSAEVTGGGKNSGYLAPVNVERLPALYIEYLSVKKEKDDLLKMTEYMPNECRYFYQDLKTN</sequence>